<dbReference type="AlphaFoldDB" id="A0A0G1NMF0"/>
<feature type="transmembrane region" description="Helical" evidence="1">
    <location>
        <begin position="55"/>
        <end position="81"/>
    </location>
</feature>
<gene>
    <name evidence="2" type="ORF">UX31_C0013G0023</name>
</gene>
<keyword evidence="1" id="KW-0812">Transmembrane</keyword>
<organism evidence="2 3">
    <name type="scientific">Candidatus Nomurabacteria bacterium GW2011_GWA1_46_11</name>
    <dbReference type="NCBI Taxonomy" id="1618732"/>
    <lineage>
        <taxon>Bacteria</taxon>
        <taxon>Candidatus Nomuraibacteriota</taxon>
    </lineage>
</organism>
<feature type="transmembrane region" description="Helical" evidence="1">
    <location>
        <begin position="146"/>
        <end position="164"/>
    </location>
</feature>
<evidence type="ECO:0000313" key="2">
    <source>
        <dbReference type="EMBL" id="KKU21749.1"/>
    </source>
</evidence>
<dbReference type="EMBL" id="LCLS01000013">
    <property type="protein sequence ID" value="KKU21749.1"/>
    <property type="molecule type" value="Genomic_DNA"/>
</dbReference>
<keyword evidence="1" id="KW-0472">Membrane</keyword>
<name>A0A0G1NMF0_9BACT</name>
<protein>
    <submittedName>
        <fullName evidence="2">Uncharacterized protein</fullName>
    </submittedName>
</protein>
<evidence type="ECO:0000313" key="3">
    <source>
        <dbReference type="Proteomes" id="UP000034107"/>
    </source>
</evidence>
<accession>A0A0G1NMF0</accession>
<comment type="caution">
    <text evidence="2">The sequence shown here is derived from an EMBL/GenBank/DDBJ whole genome shotgun (WGS) entry which is preliminary data.</text>
</comment>
<reference evidence="2 3" key="1">
    <citation type="journal article" date="2015" name="Nature">
        <title>rRNA introns, odd ribosomes, and small enigmatic genomes across a large radiation of phyla.</title>
        <authorList>
            <person name="Brown C.T."/>
            <person name="Hug L.A."/>
            <person name="Thomas B.C."/>
            <person name="Sharon I."/>
            <person name="Castelle C.J."/>
            <person name="Singh A."/>
            <person name="Wilkins M.J."/>
            <person name="Williams K.H."/>
            <person name="Banfield J.F."/>
        </authorList>
    </citation>
    <scope>NUCLEOTIDE SEQUENCE [LARGE SCALE GENOMIC DNA]</scope>
</reference>
<feature type="transmembrane region" description="Helical" evidence="1">
    <location>
        <begin position="15"/>
        <end position="35"/>
    </location>
</feature>
<sequence length="175" mass="20872">MASGRVWLDRWVKKLFWVVVFLYFALDAMLMWQQYRLWDTNELSRFLLPSYQGAYFFSYSFYNIFAPHIIALAVALVLVYVTTKLNQKRNYVLFEKEEPYLAGLSLFLVGYPGWLLFLVLLIAVYLTWQLVVLIRRRNLNLRLPLYSLWPFLALVTAVVIETWLSNTDLWKLLKI</sequence>
<proteinExistence type="predicted"/>
<evidence type="ECO:0000256" key="1">
    <source>
        <dbReference type="SAM" id="Phobius"/>
    </source>
</evidence>
<keyword evidence="1" id="KW-1133">Transmembrane helix</keyword>
<dbReference type="Proteomes" id="UP000034107">
    <property type="component" value="Unassembled WGS sequence"/>
</dbReference>
<feature type="transmembrane region" description="Helical" evidence="1">
    <location>
        <begin position="101"/>
        <end position="126"/>
    </location>
</feature>